<evidence type="ECO:0000256" key="6">
    <source>
        <dbReference type="ARBA" id="ARBA00037589"/>
    </source>
</evidence>
<evidence type="ECO:0000256" key="9">
    <source>
        <dbReference type="RuleBase" id="RU366031"/>
    </source>
</evidence>
<dbReference type="Gene3D" id="3.40.50.10090">
    <property type="match status" value="2"/>
</dbReference>
<dbReference type="Proteomes" id="UP000243232">
    <property type="component" value="Chromosome I"/>
</dbReference>
<dbReference type="SUPFAM" id="SSF69618">
    <property type="entry name" value="HemD-like"/>
    <property type="match status" value="1"/>
</dbReference>
<evidence type="ECO:0000256" key="1">
    <source>
        <dbReference type="ARBA" id="ARBA00004772"/>
    </source>
</evidence>
<dbReference type="UniPathway" id="UPA00251">
    <property type="reaction ID" value="UER00320"/>
</dbReference>
<dbReference type="RefSeq" id="WP_090197576.1">
    <property type="nucleotide sequence ID" value="NZ_LT629785.1"/>
</dbReference>
<proteinExistence type="inferred from homology"/>
<dbReference type="Pfam" id="PF02602">
    <property type="entry name" value="HEM4"/>
    <property type="match status" value="1"/>
</dbReference>
<keyword evidence="4 9" id="KW-0456">Lyase</keyword>
<dbReference type="AlphaFoldDB" id="A0A1H2HQP9"/>
<dbReference type="STRING" id="364197.SAMN05216296_3185"/>
<evidence type="ECO:0000259" key="10">
    <source>
        <dbReference type="Pfam" id="PF02602"/>
    </source>
</evidence>
<comment type="pathway">
    <text evidence="1 9">Porphyrin-containing compound metabolism; protoporphyrin-IX biosynthesis; coproporphyrinogen-III from 5-aminolevulinate: step 3/4.</text>
</comment>
<sequence>MSDWRLLLTRPQVESQALAAQLAARGIFSSSLPLLETQPLPETPGQRARMLELDHYTAVIVVSKPAARLGLQRLEHYWPQPPAHLQWFSVGAATGQLLADHGLPVCWPQAADDSEALLQMPQLHRALQVPQPRVLILKGEGGRELIAMHLRAQGVTVDYLSLYRRVLPEYPAGLLRARIDEQQLNGLLVSSGQGLEHLIRLAADDWAYVASLPLFVPSPRVAALARAAGVRHVVDCRGASAAALLEALQAEPAPAH</sequence>
<evidence type="ECO:0000313" key="11">
    <source>
        <dbReference type="EMBL" id="SDU34049.1"/>
    </source>
</evidence>
<dbReference type="InterPro" id="IPR039793">
    <property type="entry name" value="UROS/Hem4"/>
</dbReference>
<dbReference type="GO" id="GO:0004852">
    <property type="term" value="F:uroporphyrinogen-III synthase activity"/>
    <property type="evidence" value="ECO:0007669"/>
    <property type="project" value="UniProtKB-UniRule"/>
</dbReference>
<feature type="domain" description="Tetrapyrrole biosynthesis uroporphyrinogen III synthase" evidence="10">
    <location>
        <begin position="17"/>
        <end position="245"/>
    </location>
</feature>
<name>A0A1H2HQP9_9PSED</name>
<comment type="function">
    <text evidence="6 9">Catalyzes cyclization of the linear tetrapyrrole, hydroxymethylbilane, to the macrocyclic uroporphyrinogen III.</text>
</comment>
<evidence type="ECO:0000256" key="8">
    <source>
        <dbReference type="ARBA" id="ARBA00048617"/>
    </source>
</evidence>
<organism evidence="11 12">
    <name type="scientific">Pseudomonas pohangensis</name>
    <dbReference type="NCBI Taxonomy" id="364197"/>
    <lineage>
        <taxon>Bacteria</taxon>
        <taxon>Pseudomonadati</taxon>
        <taxon>Pseudomonadota</taxon>
        <taxon>Gammaproteobacteria</taxon>
        <taxon>Pseudomonadales</taxon>
        <taxon>Pseudomonadaceae</taxon>
        <taxon>Pseudomonas</taxon>
    </lineage>
</organism>
<dbReference type="NCBIfam" id="NF004395">
    <property type="entry name" value="PRK05752.1"/>
    <property type="match status" value="1"/>
</dbReference>
<reference evidence="12" key="1">
    <citation type="submission" date="2016-10" db="EMBL/GenBank/DDBJ databases">
        <authorList>
            <person name="Varghese N."/>
            <person name="Submissions S."/>
        </authorList>
    </citation>
    <scope>NUCLEOTIDE SEQUENCE [LARGE SCALE GENOMIC DNA]</scope>
    <source>
        <strain evidence="12">DSM 17875</strain>
    </source>
</reference>
<dbReference type="PANTHER" id="PTHR38042:SF1">
    <property type="entry name" value="UROPORPHYRINOGEN-III SYNTHASE, CHLOROPLASTIC"/>
    <property type="match status" value="1"/>
</dbReference>
<keyword evidence="12" id="KW-1185">Reference proteome</keyword>
<protein>
    <recommendedName>
        <fullName evidence="7 9">Uroporphyrinogen-III synthase</fullName>
        <ecNumber evidence="3 9">4.2.1.75</ecNumber>
    </recommendedName>
</protein>
<dbReference type="OrthoDB" id="9787650at2"/>
<dbReference type="InterPro" id="IPR003754">
    <property type="entry name" value="4pyrrol_synth_uPrphyn_synth"/>
</dbReference>
<keyword evidence="5 9" id="KW-0627">Porphyrin biosynthesis</keyword>
<dbReference type="EC" id="4.2.1.75" evidence="3 9"/>
<dbReference type="GO" id="GO:0006780">
    <property type="term" value="P:uroporphyrinogen III biosynthetic process"/>
    <property type="evidence" value="ECO:0007669"/>
    <property type="project" value="UniProtKB-UniRule"/>
</dbReference>
<evidence type="ECO:0000256" key="3">
    <source>
        <dbReference type="ARBA" id="ARBA00013109"/>
    </source>
</evidence>
<dbReference type="CDD" id="cd06578">
    <property type="entry name" value="HemD"/>
    <property type="match status" value="1"/>
</dbReference>
<gene>
    <name evidence="11" type="ORF">SAMN05216296_3185</name>
</gene>
<comment type="similarity">
    <text evidence="2 9">Belongs to the uroporphyrinogen-III synthase family.</text>
</comment>
<dbReference type="InterPro" id="IPR036108">
    <property type="entry name" value="4pyrrol_syn_uPrphyn_synt_sf"/>
</dbReference>
<evidence type="ECO:0000256" key="4">
    <source>
        <dbReference type="ARBA" id="ARBA00023239"/>
    </source>
</evidence>
<evidence type="ECO:0000256" key="2">
    <source>
        <dbReference type="ARBA" id="ARBA00008133"/>
    </source>
</evidence>
<accession>A0A1H2HQP9</accession>
<evidence type="ECO:0000256" key="5">
    <source>
        <dbReference type="ARBA" id="ARBA00023244"/>
    </source>
</evidence>
<comment type="catalytic activity">
    <reaction evidence="8 9">
        <text>hydroxymethylbilane = uroporphyrinogen III + H2O</text>
        <dbReference type="Rhea" id="RHEA:18965"/>
        <dbReference type="ChEBI" id="CHEBI:15377"/>
        <dbReference type="ChEBI" id="CHEBI:57308"/>
        <dbReference type="ChEBI" id="CHEBI:57845"/>
        <dbReference type="EC" id="4.2.1.75"/>
    </reaction>
</comment>
<dbReference type="PANTHER" id="PTHR38042">
    <property type="entry name" value="UROPORPHYRINOGEN-III SYNTHASE, CHLOROPLASTIC"/>
    <property type="match status" value="1"/>
</dbReference>
<dbReference type="GO" id="GO:0006782">
    <property type="term" value="P:protoporphyrinogen IX biosynthetic process"/>
    <property type="evidence" value="ECO:0007669"/>
    <property type="project" value="UniProtKB-UniRule"/>
</dbReference>
<dbReference type="EMBL" id="LT629785">
    <property type="protein sequence ID" value="SDU34049.1"/>
    <property type="molecule type" value="Genomic_DNA"/>
</dbReference>
<evidence type="ECO:0000313" key="12">
    <source>
        <dbReference type="Proteomes" id="UP000243232"/>
    </source>
</evidence>
<evidence type="ECO:0000256" key="7">
    <source>
        <dbReference type="ARBA" id="ARBA00040167"/>
    </source>
</evidence>